<keyword evidence="2" id="KW-1185">Reference proteome</keyword>
<reference evidence="1 2" key="1">
    <citation type="submission" date="2022-01" db="EMBL/GenBank/DDBJ databases">
        <authorList>
            <person name="Won M."/>
            <person name="Kim S.-J."/>
            <person name="Kwon S.-W."/>
        </authorList>
    </citation>
    <scope>NUCLEOTIDE SEQUENCE [LARGE SCALE GENOMIC DNA]</scope>
    <source>
        <strain evidence="1 2">KCTC 23505</strain>
    </source>
</reference>
<name>A0ABS9E141_9PROT</name>
<evidence type="ECO:0000313" key="2">
    <source>
        <dbReference type="Proteomes" id="UP001521209"/>
    </source>
</evidence>
<dbReference type="RefSeq" id="WP_235705027.1">
    <property type="nucleotide sequence ID" value="NZ_JAKGBZ010000030.1"/>
</dbReference>
<proteinExistence type="predicted"/>
<protein>
    <submittedName>
        <fullName evidence="1">Uncharacterized protein</fullName>
    </submittedName>
</protein>
<dbReference type="EMBL" id="JAKGBZ010000030">
    <property type="protein sequence ID" value="MCF3947755.1"/>
    <property type="molecule type" value="Genomic_DNA"/>
</dbReference>
<evidence type="ECO:0000313" key="1">
    <source>
        <dbReference type="EMBL" id="MCF3947755.1"/>
    </source>
</evidence>
<sequence>MTDTITILRSRGPRLTKLIRADGSIVGYDEARTYHGIEHEIENLDDLLAALTWLSSRADRCIVRAALVDPGRTSPIRRLLYRDPVTGDEPTLREVPHHWLATDWDTLERPDDLDVTDLPGCAGVALARLPASFHGAACIVQATGSHGVKPGIRIRMWHWLVRPLTGAEVGRWLDSVTGIDRSVFRPAQIIYAAAPVFETGRDHLPYRIAMIPGVPHVEPPSAAALAPLPPKPTAPLPQPGDAKADRYAWAALRNAAARVASSGEGDRHPTIFREARSLARFIAAGLLSRQAVMQTLETAAQCAGKPQGEASAVLAWAIAHPSPADLKIAS</sequence>
<accession>A0ABS9E141</accession>
<dbReference type="Proteomes" id="UP001521209">
    <property type="component" value="Unassembled WGS sequence"/>
</dbReference>
<organism evidence="1 2">
    <name type="scientific">Acidiphilium iwatense</name>
    <dbReference type="NCBI Taxonomy" id="768198"/>
    <lineage>
        <taxon>Bacteria</taxon>
        <taxon>Pseudomonadati</taxon>
        <taxon>Pseudomonadota</taxon>
        <taxon>Alphaproteobacteria</taxon>
        <taxon>Acetobacterales</taxon>
        <taxon>Acidocellaceae</taxon>
        <taxon>Acidiphilium</taxon>
    </lineage>
</organism>
<comment type="caution">
    <text evidence="1">The sequence shown here is derived from an EMBL/GenBank/DDBJ whole genome shotgun (WGS) entry which is preliminary data.</text>
</comment>
<gene>
    <name evidence="1" type="ORF">L2A60_13810</name>
</gene>